<evidence type="ECO:0000256" key="4">
    <source>
        <dbReference type="ARBA" id="ARBA00022679"/>
    </source>
</evidence>
<dbReference type="GO" id="GO:0005829">
    <property type="term" value="C:cytosol"/>
    <property type="evidence" value="ECO:0007669"/>
    <property type="project" value="TreeGrafter"/>
</dbReference>
<dbReference type="NCBIfam" id="TIGR03263">
    <property type="entry name" value="guanyl_kin"/>
    <property type="match status" value="1"/>
</dbReference>
<dbReference type="InterPro" id="IPR027417">
    <property type="entry name" value="P-loop_NTPase"/>
</dbReference>
<dbReference type="InterPro" id="IPR008144">
    <property type="entry name" value="Guanylate_kin-like_dom"/>
</dbReference>
<dbReference type="Gene3D" id="3.30.63.10">
    <property type="entry name" value="Guanylate Kinase phosphate binding domain"/>
    <property type="match status" value="1"/>
</dbReference>
<feature type="binding site" evidence="9">
    <location>
        <begin position="21"/>
        <end position="28"/>
    </location>
    <ligand>
        <name>ATP</name>
        <dbReference type="ChEBI" id="CHEBI:30616"/>
    </ligand>
</feature>
<dbReference type="PANTHER" id="PTHR23117:SF13">
    <property type="entry name" value="GUANYLATE KINASE"/>
    <property type="match status" value="1"/>
</dbReference>
<dbReference type="GO" id="GO:0005524">
    <property type="term" value="F:ATP binding"/>
    <property type="evidence" value="ECO:0007669"/>
    <property type="project" value="UniProtKB-UniRule"/>
</dbReference>
<dbReference type="InterPro" id="IPR008145">
    <property type="entry name" value="GK/Ca_channel_bsu"/>
</dbReference>
<dbReference type="Pfam" id="PF00625">
    <property type="entry name" value="Guanylate_kin"/>
    <property type="match status" value="1"/>
</dbReference>
<protein>
    <recommendedName>
        <fullName evidence="3 9">Guanylate kinase</fullName>
        <ecNumber evidence="2 9">2.7.4.8</ecNumber>
    </recommendedName>
    <alternativeName>
        <fullName evidence="8 9">GMP kinase</fullName>
    </alternativeName>
</protein>
<sequence length="214" mass="22901">MSNEAPGSAHSRRGVCLVIAAPSGAGKSSVARALLRSEPALTLSVSATTRAPRLGEIDGTDYFFRDEAAFLAMVAGGEMLEHAQIYGRRYGTPRAPVEQALANGRDVLFDIDWQGHRQLRAALPGDVVGLFLLPPSLAELERRLASRGQDSPAEVARRMEGARAEISHWSEFDHVLVNDDFETTTAAARAVLQAARSVPARSQGIAELAAMLLA</sequence>
<dbReference type="EC" id="2.7.4.8" evidence="2 9"/>
<evidence type="ECO:0000256" key="9">
    <source>
        <dbReference type="HAMAP-Rule" id="MF_00328"/>
    </source>
</evidence>
<comment type="catalytic activity">
    <reaction evidence="9">
        <text>GMP + ATP = GDP + ADP</text>
        <dbReference type="Rhea" id="RHEA:20780"/>
        <dbReference type="ChEBI" id="CHEBI:30616"/>
        <dbReference type="ChEBI" id="CHEBI:58115"/>
        <dbReference type="ChEBI" id="CHEBI:58189"/>
        <dbReference type="ChEBI" id="CHEBI:456216"/>
        <dbReference type="EC" id="2.7.4.8"/>
    </reaction>
</comment>
<dbReference type="AlphaFoldDB" id="A0AAF1KNY1"/>
<evidence type="ECO:0000313" key="11">
    <source>
        <dbReference type="EMBL" id="MBR0655183.1"/>
    </source>
</evidence>
<dbReference type="InterPro" id="IPR017665">
    <property type="entry name" value="Guanylate_kinase"/>
</dbReference>
<accession>A0AAF1KNY1</accession>
<evidence type="ECO:0000256" key="7">
    <source>
        <dbReference type="ARBA" id="ARBA00022840"/>
    </source>
</evidence>
<keyword evidence="7 9" id="KW-0067">ATP-binding</keyword>
<evidence type="ECO:0000256" key="1">
    <source>
        <dbReference type="ARBA" id="ARBA00005790"/>
    </source>
</evidence>
<comment type="subcellular location">
    <subcellularLocation>
        <location evidence="9">Cytoplasm</location>
    </subcellularLocation>
</comment>
<evidence type="ECO:0000256" key="6">
    <source>
        <dbReference type="ARBA" id="ARBA00022777"/>
    </source>
</evidence>
<keyword evidence="4 9" id="KW-0808">Transferase</keyword>
<dbReference type="FunFam" id="3.30.63.10:FF:000002">
    <property type="entry name" value="Guanylate kinase 1"/>
    <property type="match status" value="1"/>
</dbReference>
<keyword evidence="12" id="KW-1185">Reference proteome</keyword>
<evidence type="ECO:0000259" key="10">
    <source>
        <dbReference type="PROSITE" id="PS50052"/>
    </source>
</evidence>
<organism evidence="11 12">
    <name type="scientific">Plastoroseomonas arctica</name>
    <dbReference type="NCBI Taxonomy" id="1509237"/>
    <lineage>
        <taxon>Bacteria</taxon>
        <taxon>Pseudomonadati</taxon>
        <taxon>Pseudomonadota</taxon>
        <taxon>Alphaproteobacteria</taxon>
        <taxon>Acetobacterales</taxon>
        <taxon>Acetobacteraceae</taxon>
        <taxon>Plastoroseomonas</taxon>
    </lineage>
</organism>
<reference evidence="11" key="2">
    <citation type="journal article" date="2021" name="Syst. Appl. Microbiol.">
        <title>Roseomonas hellenica sp. nov., isolated from roots of wild-growing Alkanna tinctoria.</title>
        <authorList>
            <person name="Rat A."/>
            <person name="Naranjo H.D."/>
            <person name="Lebbe L."/>
            <person name="Cnockaert M."/>
            <person name="Krigas N."/>
            <person name="Grigoriadou K."/>
            <person name="Maloupa E."/>
            <person name="Willems A."/>
        </authorList>
    </citation>
    <scope>NUCLEOTIDE SEQUENCE</scope>
    <source>
        <strain evidence="11">LMG 28251</strain>
    </source>
</reference>
<reference evidence="11" key="1">
    <citation type="submission" date="2020-01" db="EMBL/GenBank/DDBJ databases">
        <authorList>
            <person name="Rat A."/>
        </authorList>
    </citation>
    <scope>NUCLEOTIDE SEQUENCE</scope>
    <source>
        <strain evidence="11">LMG 28251</strain>
    </source>
</reference>
<dbReference type="Gene3D" id="3.40.50.300">
    <property type="entry name" value="P-loop containing nucleotide triphosphate hydrolases"/>
    <property type="match status" value="1"/>
</dbReference>
<dbReference type="PANTHER" id="PTHR23117">
    <property type="entry name" value="GUANYLATE KINASE-RELATED"/>
    <property type="match status" value="1"/>
</dbReference>
<dbReference type="Proteomes" id="UP001196068">
    <property type="component" value="Unassembled WGS sequence"/>
</dbReference>
<evidence type="ECO:0000256" key="5">
    <source>
        <dbReference type="ARBA" id="ARBA00022741"/>
    </source>
</evidence>
<dbReference type="PROSITE" id="PS00856">
    <property type="entry name" value="GUANYLATE_KINASE_1"/>
    <property type="match status" value="1"/>
</dbReference>
<dbReference type="CDD" id="cd00071">
    <property type="entry name" value="GMPK"/>
    <property type="match status" value="1"/>
</dbReference>
<proteinExistence type="inferred from homology"/>
<comment type="function">
    <text evidence="9">Essential for recycling GMP and indirectly, cGMP.</text>
</comment>
<name>A0AAF1KNY1_9PROT</name>
<dbReference type="RefSeq" id="WP_211874018.1">
    <property type="nucleotide sequence ID" value="NZ_JAAEDH010000008.1"/>
</dbReference>
<keyword evidence="6 9" id="KW-0418">Kinase</keyword>
<evidence type="ECO:0000256" key="2">
    <source>
        <dbReference type="ARBA" id="ARBA00012961"/>
    </source>
</evidence>
<keyword evidence="9" id="KW-0963">Cytoplasm</keyword>
<evidence type="ECO:0000256" key="3">
    <source>
        <dbReference type="ARBA" id="ARBA00016296"/>
    </source>
</evidence>
<gene>
    <name evidence="9 11" type="primary">gmk</name>
    <name evidence="11" type="ORF">GXW79_08820</name>
</gene>
<comment type="caution">
    <text evidence="11">The sequence shown here is derived from an EMBL/GenBank/DDBJ whole genome shotgun (WGS) entry which is preliminary data.</text>
</comment>
<comment type="similarity">
    <text evidence="1 9">Belongs to the guanylate kinase family.</text>
</comment>
<evidence type="ECO:0000256" key="8">
    <source>
        <dbReference type="ARBA" id="ARBA00030128"/>
    </source>
</evidence>
<dbReference type="InterPro" id="IPR020590">
    <property type="entry name" value="Guanylate_kinase_CS"/>
</dbReference>
<dbReference type="SUPFAM" id="SSF52540">
    <property type="entry name" value="P-loop containing nucleoside triphosphate hydrolases"/>
    <property type="match status" value="1"/>
</dbReference>
<keyword evidence="5 9" id="KW-0547">Nucleotide-binding</keyword>
<dbReference type="SMART" id="SM00072">
    <property type="entry name" value="GuKc"/>
    <property type="match status" value="1"/>
</dbReference>
<evidence type="ECO:0000313" key="12">
    <source>
        <dbReference type="Proteomes" id="UP001196068"/>
    </source>
</evidence>
<dbReference type="PROSITE" id="PS50052">
    <property type="entry name" value="GUANYLATE_KINASE_2"/>
    <property type="match status" value="1"/>
</dbReference>
<dbReference type="EMBL" id="JAAEDH010000008">
    <property type="protein sequence ID" value="MBR0655183.1"/>
    <property type="molecule type" value="Genomic_DNA"/>
</dbReference>
<dbReference type="GO" id="GO:0004385">
    <property type="term" value="F:GMP kinase activity"/>
    <property type="evidence" value="ECO:0007669"/>
    <property type="project" value="UniProtKB-UniRule"/>
</dbReference>
<dbReference type="HAMAP" id="MF_00328">
    <property type="entry name" value="Guanylate_kinase"/>
    <property type="match status" value="1"/>
</dbReference>
<feature type="domain" description="Guanylate kinase-like" evidence="10">
    <location>
        <begin position="14"/>
        <end position="193"/>
    </location>
</feature>